<accession>A0ABU0J8R7</accession>
<dbReference type="Gene3D" id="3.30.450.40">
    <property type="match status" value="1"/>
</dbReference>
<dbReference type="PROSITE" id="PS51077">
    <property type="entry name" value="HTH_ICLR"/>
    <property type="match status" value="1"/>
</dbReference>
<keyword evidence="3" id="KW-0804">Transcription</keyword>
<name>A0ABU0J8R7_9HYPH</name>
<dbReference type="PROSITE" id="PS51078">
    <property type="entry name" value="ICLR_ED"/>
    <property type="match status" value="1"/>
</dbReference>
<dbReference type="EMBL" id="JAUSVX010000004">
    <property type="protein sequence ID" value="MDQ0469547.1"/>
    <property type="molecule type" value="Genomic_DNA"/>
</dbReference>
<reference evidence="6 7" key="1">
    <citation type="submission" date="2023-07" db="EMBL/GenBank/DDBJ databases">
        <title>Genomic Encyclopedia of Type Strains, Phase IV (KMG-IV): sequencing the most valuable type-strain genomes for metagenomic binning, comparative biology and taxonomic classification.</title>
        <authorList>
            <person name="Goeker M."/>
        </authorList>
    </citation>
    <scope>NUCLEOTIDE SEQUENCE [LARGE SCALE GENOMIC DNA]</scope>
    <source>
        <strain evidence="6 7">DSM 19619</strain>
    </source>
</reference>
<dbReference type="SUPFAM" id="SSF46785">
    <property type="entry name" value="Winged helix' DNA-binding domain"/>
    <property type="match status" value="1"/>
</dbReference>
<dbReference type="InterPro" id="IPR014757">
    <property type="entry name" value="Tscrpt_reg_IclR_C"/>
</dbReference>
<keyword evidence="1" id="KW-0805">Transcription regulation</keyword>
<dbReference type="SMART" id="SM00346">
    <property type="entry name" value="HTH_ICLR"/>
    <property type="match status" value="1"/>
</dbReference>
<dbReference type="InterPro" id="IPR036388">
    <property type="entry name" value="WH-like_DNA-bd_sf"/>
</dbReference>
<sequence length="262" mass="28547">MEIRSVSKAIRLLETLGREPGAVGVSELARQVEMDKSSVSRMLRTLEQSGFVAQDPVTQRYTLGITLGILGHKALRRIDLRSSARPTLERLAERTGECSHMAILADGRAFYVDQAAPDRGVIVDAPIGTLAPLYCTALGKSLLAFQPLRIREAILAALAFEPFTRRTIRDRAALEGHLAQVRRNRVAYDDEEFSIGVRCIAAPVFRHDGTVAGAIGVSGPSPRVTDDRMKDWEVLVRDEAAALSRRLGFEDDKAAGAIVGAD</sequence>
<gene>
    <name evidence="6" type="ORF">QO011_002563</name>
</gene>
<proteinExistence type="predicted"/>
<evidence type="ECO:0000313" key="7">
    <source>
        <dbReference type="Proteomes" id="UP001242480"/>
    </source>
</evidence>
<dbReference type="InterPro" id="IPR005471">
    <property type="entry name" value="Tscrpt_reg_IclR_N"/>
</dbReference>
<dbReference type="SUPFAM" id="SSF55781">
    <property type="entry name" value="GAF domain-like"/>
    <property type="match status" value="1"/>
</dbReference>
<dbReference type="Pfam" id="PF01614">
    <property type="entry name" value="IclR_C"/>
    <property type="match status" value="1"/>
</dbReference>
<feature type="domain" description="IclR-ED" evidence="5">
    <location>
        <begin position="66"/>
        <end position="249"/>
    </location>
</feature>
<dbReference type="InterPro" id="IPR036390">
    <property type="entry name" value="WH_DNA-bd_sf"/>
</dbReference>
<keyword evidence="2" id="KW-0238">DNA-binding</keyword>
<protein>
    <submittedName>
        <fullName evidence="6">IclR family acetate operon transcriptional repressor</fullName>
    </submittedName>
</protein>
<evidence type="ECO:0000256" key="1">
    <source>
        <dbReference type="ARBA" id="ARBA00023015"/>
    </source>
</evidence>
<evidence type="ECO:0000256" key="3">
    <source>
        <dbReference type="ARBA" id="ARBA00023163"/>
    </source>
</evidence>
<dbReference type="InterPro" id="IPR050707">
    <property type="entry name" value="HTH_MetabolicPath_Reg"/>
</dbReference>
<dbReference type="PANTHER" id="PTHR30136">
    <property type="entry name" value="HELIX-TURN-HELIX TRANSCRIPTIONAL REGULATOR, ICLR FAMILY"/>
    <property type="match status" value="1"/>
</dbReference>
<evidence type="ECO:0000313" key="6">
    <source>
        <dbReference type="EMBL" id="MDQ0469547.1"/>
    </source>
</evidence>
<dbReference type="PANTHER" id="PTHR30136:SF35">
    <property type="entry name" value="HTH-TYPE TRANSCRIPTIONAL REGULATOR RV1719"/>
    <property type="match status" value="1"/>
</dbReference>
<organism evidence="6 7">
    <name type="scientific">Labrys wisconsinensis</name>
    <dbReference type="NCBI Taxonomy" id="425677"/>
    <lineage>
        <taxon>Bacteria</taxon>
        <taxon>Pseudomonadati</taxon>
        <taxon>Pseudomonadota</taxon>
        <taxon>Alphaproteobacteria</taxon>
        <taxon>Hyphomicrobiales</taxon>
        <taxon>Xanthobacteraceae</taxon>
        <taxon>Labrys</taxon>
    </lineage>
</organism>
<dbReference type="RefSeq" id="WP_307272369.1">
    <property type="nucleotide sequence ID" value="NZ_JAUSVX010000004.1"/>
</dbReference>
<feature type="domain" description="HTH iclR-type" evidence="4">
    <location>
        <begin position="3"/>
        <end position="65"/>
    </location>
</feature>
<dbReference type="InterPro" id="IPR029016">
    <property type="entry name" value="GAF-like_dom_sf"/>
</dbReference>
<comment type="caution">
    <text evidence="6">The sequence shown here is derived from an EMBL/GenBank/DDBJ whole genome shotgun (WGS) entry which is preliminary data.</text>
</comment>
<evidence type="ECO:0000259" key="5">
    <source>
        <dbReference type="PROSITE" id="PS51078"/>
    </source>
</evidence>
<evidence type="ECO:0000259" key="4">
    <source>
        <dbReference type="PROSITE" id="PS51077"/>
    </source>
</evidence>
<dbReference type="Proteomes" id="UP001242480">
    <property type="component" value="Unassembled WGS sequence"/>
</dbReference>
<keyword evidence="7" id="KW-1185">Reference proteome</keyword>
<evidence type="ECO:0000256" key="2">
    <source>
        <dbReference type="ARBA" id="ARBA00023125"/>
    </source>
</evidence>
<dbReference type="Pfam" id="PF09339">
    <property type="entry name" value="HTH_IclR"/>
    <property type="match status" value="1"/>
</dbReference>
<dbReference type="Gene3D" id="1.10.10.10">
    <property type="entry name" value="Winged helix-like DNA-binding domain superfamily/Winged helix DNA-binding domain"/>
    <property type="match status" value="1"/>
</dbReference>